<dbReference type="AlphaFoldDB" id="A0A7C9D9R9"/>
<evidence type="ECO:0000313" key="1">
    <source>
        <dbReference type="EMBL" id="MBA4633148.1"/>
    </source>
</evidence>
<accession>A0A7C9D9R9</accession>
<protein>
    <submittedName>
        <fullName evidence="1">Uncharacterized protein</fullName>
    </submittedName>
</protein>
<reference evidence="1" key="2">
    <citation type="submission" date="2020-07" db="EMBL/GenBank/DDBJ databases">
        <authorList>
            <person name="Vera ALvarez R."/>
            <person name="Arias-Moreno D.M."/>
            <person name="Jimenez-Jacinto V."/>
            <person name="Jimenez-Bremont J.F."/>
            <person name="Swaminathan K."/>
            <person name="Moose S.P."/>
            <person name="Guerrero-Gonzalez M.L."/>
            <person name="Marino-Ramirez L."/>
            <person name="Landsman D."/>
            <person name="Rodriguez-Kessler M."/>
            <person name="Delgado-Sanchez P."/>
        </authorList>
    </citation>
    <scope>NUCLEOTIDE SEQUENCE</scope>
    <source>
        <tissue evidence="1">Cladode</tissue>
    </source>
</reference>
<sequence>MLMLNGSFDFFHISSSESSTAVTSLSSLLRKRTASCLSIQCPTTHINPTRRTDMTPIIAPQKWARVTVRACVEAKQGLCLVQVSGTNPKNLLAERLTKDSPSILQILHGT</sequence>
<organism evidence="1">
    <name type="scientific">Opuntia streptacantha</name>
    <name type="common">Prickly pear cactus</name>
    <name type="synonym">Opuntia cardona</name>
    <dbReference type="NCBI Taxonomy" id="393608"/>
    <lineage>
        <taxon>Eukaryota</taxon>
        <taxon>Viridiplantae</taxon>
        <taxon>Streptophyta</taxon>
        <taxon>Embryophyta</taxon>
        <taxon>Tracheophyta</taxon>
        <taxon>Spermatophyta</taxon>
        <taxon>Magnoliopsida</taxon>
        <taxon>eudicotyledons</taxon>
        <taxon>Gunneridae</taxon>
        <taxon>Pentapetalae</taxon>
        <taxon>Caryophyllales</taxon>
        <taxon>Cactineae</taxon>
        <taxon>Cactaceae</taxon>
        <taxon>Opuntioideae</taxon>
        <taxon>Opuntia</taxon>
    </lineage>
</organism>
<reference evidence="1" key="1">
    <citation type="journal article" date="2013" name="J. Plant Res.">
        <title>Effect of fungi and light on seed germination of three Opuntia species from semiarid lands of central Mexico.</title>
        <authorList>
            <person name="Delgado-Sanchez P."/>
            <person name="Jimenez-Bremont J.F."/>
            <person name="Guerrero-Gonzalez Mde L."/>
            <person name="Flores J."/>
        </authorList>
    </citation>
    <scope>NUCLEOTIDE SEQUENCE</scope>
    <source>
        <tissue evidence="1">Cladode</tissue>
    </source>
</reference>
<name>A0A7C9D9R9_OPUST</name>
<proteinExistence type="predicted"/>
<dbReference type="EMBL" id="GISG01085784">
    <property type="protein sequence ID" value="MBA4633148.1"/>
    <property type="molecule type" value="Transcribed_RNA"/>
</dbReference>
<dbReference type="EMBL" id="GISG01085783">
    <property type="protein sequence ID" value="MBA4633147.1"/>
    <property type="molecule type" value="Transcribed_RNA"/>
</dbReference>